<dbReference type="InterPro" id="IPR045865">
    <property type="entry name" value="ACT-like_dom_sf"/>
</dbReference>
<keyword evidence="2" id="KW-1185">Reference proteome</keyword>
<comment type="caution">
    <text evidence="1">The sequence shown here is derived from an EMBL/GenBank/DDBJ whole genome shotgun (WGS) entry which is preliminary data.</text>
</comment>
<organism evidence="1 2">
    <name type="scientific">Thermosinus carboxydivorans Nor1</name>
    <dbReference type="NCBI Taxonomy" id="401526"/>
    <lineage>
        <taxon>Bacteria</taxon>
        <taxon>Bacillati</taxon>
        <taxon>Bacillota</taxon>
        <taxon>Negativicutes</taxon>
        <taxon>Selenomonadales</taxon>
        <taxon>Sporomusaceae</taxon>
        <taxon>Thermosinus</taxon>
    </lineage>
</organism>
<proteinExistence type="predicted"/>
<dbReference type="Gene3D" id="3.30.70.1150">
    <property type="entry name" value="ACT-like. Chain A, domain 2"/>
    <property type="match status" value="1"/>
</dbReference>
<accession>A1HS31</accession>
<reference evidence="1 2" key="1">
    <citation type="submission" date="2007-01" db="EMBL/GenBank/DDBJ databases">
        <title>Annotation of the draft genome assembly of Thermosinus carboxydivorans Nor1.</title>
        <authorList>
            <consortium name="US DOE Joint Genome Institute (JGI-ORNL)"/>
            <person name="Larimer F."/>
            <person name="Land M."/>
            <person name="Hauser L."/>
        </authorList>
    </citation>
    <scope>NUCLEOTIDE SEQUENCE [LARGE SCALE GENOMIC DNA]</scope>
    <source>
        <strain evidence="1 2">Nor1</strain>
    </source>
</reference>
<dbReference type="NCBIfam" id="TIGR03959">
    <property type="entry name" value="hyd_TM1266"/>
    <property type="match status" value="1"/>
</dbReference>
<dbReference type="SUPFAM" id="SSF55021">
    <property type="entry name" value="ACT-like"/>
    <property type="match status" value="1"/>
</dbReference>
<protein>
    <recommendedName>
        <fullName evidence="3">Iron-only hydrogenase system regulator</fullName>
    </recommendedName>
</protein>
<dbReference type="eggNOG" id="COG0864">
    <property type="taxonomic scope" value="Bacteria"/>
</dbReference>
<evidence type="ECO:0000313" key="2">
    <source>
        <dbReference type="Proteomes" id="UP000005139"/>
    </source>
</evidence>
<sequence>MCKLAFFCVRKKKALYFAPGGNTVAKRIGVIGIVIDDPKTIVDRVNAIISDYSHIIIGRMGVPRHEENVGVIALIIEGTTDDVGALTGRLGNLPGVTVKSALTARSTTEKGGK</sequence>
<dbReference type="Pfam" id="PF21699">
    <property type="entry name" value="TM1266-like"/>
    <property type="match status" value="1"/>
</dbReference>
<gene>
    <name evidence="1" type="ORF">TcarDRAFT_0845</name>
</gene>
<dbReference type="Proteomes" id="UP000005139">
    <property type="component" value="Unassembled WGS sequence"/>
</dbReference>
<dbReference type="EMBL" id="AAWL01000013">
    <property type="protein sequence ID" value="EAX47206.1"/>
    <property type="molecule type" value="Genomic_DNA"/>
</dbReference>
<reference evidence="1 2" key="2">
    <citation type="submission" date="2007-01" db="EMBL/GenBank/DDBJ databases">
        <title>Sequencing of the draft genome and assembly of Thermosinus carboxydivorans Nor1.</title>
        <authorList>
            <consortium name="US DOE Joint Genome Institute (JGI-PGF)"/>
            <person name="Copeland A."/>
            <person name="Lucas S."/>
            <person name="Lapidus A."/>
            <person name="Barry K."/>
            <person name="Glavina del Rio T."/>
            <person name="Dalin E."/>
            <person name="Tice H."/>
            <person name="Bruce D."/>
            <person name="Pitluck S."/>
            <person name="Richardson P."/>
        </authorList>
    </citation>
    <scope>NUCLEOTIDE SEQUENCE [LARGE SCALE GENOMIC DNA]</scope>
    <source>
        <strain evidence="1 2">Nor1</strain>
    </source>
</reference>
<dbReference type="AlphaFoldDB" id="A1HS31"/>
<evidence type="ECO:0000313" key="1">
    <source>
        <dbReference type="EMBL" id="EAX47206.1"/>
    </source>
</evidence>
<dbReference type="InterPro" id="IPR027271">
    <property type="entry name" value="Acetolactate_synth/TF_NikR_C"/>
</dbReference>
<dbReference type="InterPro" id="IPR023860">
    <property type="entry name" value="FeFe-hyd_TM1266"/>
</dbReference>
<name>A1HS31_9FIRM</name>
<evidence type="ECO:0008006" key="3">
    <source>
        <dbReference type="Google" id="ProtNLM"/>
    </source>
</evidence>